<dbReference type="EMBL" id="JAMD01000004">
    <property type="protein sequence ID" value="KEJ96106.1"/>
    <property type="molecule type" value="Genomic_DNA"/>
</dbReference>
<dbReference type="AlphaFoldDB" id="A0A073J354"/>
<feature type="signal peptide" evidence="7">
    <location>
        <begin position="1"/>
        <end position="19"/>
    </location>
</feature>
<feature type="chain" id="PRO_5041036860" evidence="7">
    <location>
        <begin position="20"/>
        <end position="245"/>
    </location>
</feature>
<evidence type="ECO:0000256" key="4">
    <source>
        <dbReference type="ARBA" id="ARBA00022833"/>
    </source>
</evidence>
<comment type="similarity">
    <text evidence="6">Belongs to the peptidase M48 family.</text>
</comment>
<comment type="caution">
    <text evidence="9">The sequence shown here is derived from an EMBL/GenBank/DDBJ whole genome shotgun (WGS) entry which is preliminary data.</text>
</comment>
<sequence length="245" mass="26555">MKRMFKKLVQVLVPLALLAACDVPTTVSGPVQQTNGASVRTSGADELRNSDQAERAFVQVLQRLEPVAERECRNRTTGVNCDFRIVVDDRPGEPANAYQTLDKTNRPVIVFTLKLIQDAYNVDEIAFVMGHEAAHHIAGHIARQRQNAVAGAVIFAGLATLTGGDAGAVESAQRLGEQVGARTYSKEFELEADALGTVITHRAGYDPLRGAEFFTRIPDPGNRFLGTHPPNAARLETVRRTAAAL</sequence>
<keyword evidence="3 6" id="KW-0378">Hydrolase</keyword>
<comment type="cofactor">
    <cofactor evidence="6">
        <name>Zn(2+)</name>
        <dbReference type="ChEBI" id="CHEBI:29105"/>
    </cofactor>
    <text evidence="6">Binds 1 zinc ion per subunit.</text>
</comment>
<evidence type="ECO:0000256" key="2">
    <source>
        <dbReference type="ARBA" id="ARBA00022723"/>
    </source>
</evidence>
<keyword evidence="2" id="KW-0479">Metal-binding</keyword>
<keyword evidence="7" id="KW-0732">Signal</keyword>
<evidence type="ECO:0000256" key="5">
    <source>
        <dbReference type="ARBA" id="ARBA00023049"/>
    </source>
</evidence>
<accession>A0A073J354</accession>
<dbReference type="InterPro" id="IPR001915">
    <property type="entry name" value="Peptidase_M48"/>
</dbReference>
<name>A0A073J354_9RHOB</name>
<feature type="domain" description="Peptidase M48" evidence="8">
    <location>
        <begin position="83"/>
        <end position="241"/>
    </location>
</feature>
<keyword evidence="1 6" id="KW-0645">Protease</keyword>
<dbReference type="GO" id="GO:0051603">
    <property type="term" value="P:proteolysis involved in protein catabolic process"/>
    <property type="evidence" value="ECO:0007669"/>
    <property type="project" value="TreeGrafter"/>
</dbReference>
<dbReference type="GeneID" id="68871077"/>
<dbReference type="PANTHER" id="PTHR22726">
    <property type="entry name" value="METALLOENDOPEPTIDASE OMA1"/>
    <property type="match status" value="1"/>
</dbReference>
<dbReference type="GO" id="GO:0016020">
    <property type="term" value="C:membrane"/>
    <property type="evidence" value="ECO:0007669"/>
    <property type="project" value="TreeGrafter"/>
</dbReference>
<keyword evidence="10" id="KW-1185">Reference proteome</keyword>
<evidence type="ECO:0000259" key="8">
    <source>
        <dbReference type="Pfam" id="PF01435"/>
    </source>
</evidence>
<dbReference type="CDD" id="cd07324">
    <property type="entry name" value="M48C_Oma1-like"/>
    <property type="match status" value="1"/>
</dbReference>
<dbReference type="PROSITE" id="PS51257">
    <property type="entry name" value="PROKAR_LIPOPROTEIN"/>
    <property type="match status" value="1"/>
</dbReference>
<dbReference type="RefSeq" id="WP_037925179.1">
    <property type="nucleotide sequence ID" value="NZ_CP054599.1"/>
</dbReference>
<keyword evidence="5 6" id="KW-0482">Metalloprotease</keyword>
<evidence type="ECO:0000313" key="9">
    <source>
        <dbReference type="EMBL" id="KEJ96106.1"/>
    </source>
</evidence>
<dbReference type="Gene3D" id="3.30.2010.10">
    <property type="entry name" value="Metalloproteases ('zincins'), catalytic domain"/>
    <property type="match status" value="1"/>
</dbReference>
<evidence type="ECO:0000313" key="10">
    <source>
        <dbReference type="Proteomes" id="UP000027746"/>
    </source>
</evidence>
<dbReference type="Pfam" id="PF01435">
    <property type="entry name" value="Peptidase_M48"/>
    <property type="match status" value="1"/>
</dbReference>
<reference evidence="9 10" key="1">
    <citation type="submission" date="2014-01" db="EMBL/GenBank/DDBJ databases">
        <title>Sulfitobacter sp. H3 (MCCC 1A00686) Genome Sequencing.</title>
        <authorList>
            <person name="Lai Q."/>
            <person name="Hong Z."/>
        </authorList>
    </citation>
    <scope>NUCLEOTIDE SEQUENCE [LARGE SCALE GENOMIC DNA]</scope>
    <source>
        <strain evidence="9 10">H3</strain>
    </source>
</reference>
<dbReference type="PANTHER" id="PTHR22726:SF1">
    <property type="entry name" value="METALLOENDOPEPTIDASE OMA1, MITOCHONDRIAL"/>
    <property type="match status" value="1"/>
</dbReference>
<evidence type="ECO:0000256" key="6">
    <source>
        <dbReference type="RuleBase" id="RU003983"/>
    </source>
</evidence>
<dbReference type="InterPro" id="IPR051156">
    <property type="entry name" value="Mito/Outer_Membr_Metalloprot"/>
</dbReference>
<keyword evidence="4 6" id="KW-0862">Zinc</keyword>
<dbReference type="OrthoDB" id="7338723at2"/>
<proteinExistence type="inferred from homology"/>
<protein>
    <submittedName>
        <fullName evidence="9">Peptidase M48</fullName>
    </submittedName>
</protein>
<dbReference type="GO" id="GO:0004222">
    <property type="term" value="F:metalloendopeptidase activity"/>
    <property type="evidence" value="ECO:0007669"/>
    <property type="project" value="InterPro"/>
</dbReference>
<dbReference type="GO" id="GO:0046872">
    <property type="term" value="F:metal ion binding"/>
    <property type="evidence" value="ECO:0007669"/>
    <property type="project" value="UniProtKB-KW"/>
</dbReference>
<evidence type="ECO:0000256" key="7">
    <source>
        <dbReference type="SAM" id="SignalP"/>
    </source>
</evidence>
<evidence type="ECO:0000256" key="3">
    <source>
        <dbReference type="ARBA" id="ARBA00022801"/>
    </source>
</evidence>
<evidence type="ECO:0000256" key="1">
    <source>
        <dbReference type="ARBA" id="ARBA00022670"/>
    </source>
</evidence>
<organism evidence="9 10">
    <name type="scientific">Pseudosulfitobacter pseudonitzschiae</name>
    <dbReference type="NCBI Taxonomy" id="1402135"/>
    <lineage>
        <taxon>Bacteria</taxon>
        <taxon>Pseudomonadati</taxon>
        <taxon>Pseudomonadota</taxon>
        <taxon>Alphaproteobacteria</taxon>
        <taxon>Rhodobacterales</taxon>
        <taxon>Roseobacteraceae</taxon>
        <taxon>Pseudosulfitobacter</taxon>
    </lineage>
</organism>
<gene>
    <name evidence="9" type="ORF">SUH3_17745</name>
</gene>
<dbReference type="Proteomes" id="UP000027746">
    <property type="component" value="Unassembled WGS sequence"/>
</dbReference>